<feature type="domain" description="HTH araC/xylS-type" evidence="3">
    <location>
        <begin position="215"/>
        <end position="313"/>
    </location>
</feature>
<dbReference type="RefSeq" id="WP_035913841.1">
    <property type="nucleotide sequence ID" value="NZ_AVPJ01000003.1"/>
</dbReference>
<dbReference type="CDD" id="cd03137">
    <property type="entry name" value="GATase1_AraC_1"/>
    <property type="match status" value="1"/>
</dbReference>
<dbReference type="SMART" id="SM00342">
    <property type="entry name" value="HTH_ARAC"/>
    <property type="match status" value="1"/>
</dbReference>
<dbReference type="PROSITE" id="PS01124">
    <property type="entry name" value="HTH_ARAC_FAMILY_2"/>
    <property type="match status" value="1"/>
</dbReference>
<dbReference type="Pfam" id="PF12833">
    <property type="entry name" value="HTH_18"/>
    <property type="match status" value="1"/>
</dbReference>
<dbReference type="STRING" id="1385520.N802_08420"/>
<dbReference type="AlphaFoldDB" id="A0A0A0JDV2"/>
<dbReference type="InterPro" id="IPR052158">
    <property type="entry name" value="INH-QAR"/>
</dbReference>
<reference evidence="4 5" key="1">
    <citation type="submission" date="2013-08" db="EMBL/GenBank/DDBJ databases">
        <title>The genome sequence of Knoellia sinensis.</title>
        <authorList>
            <person name="Zhu W."/>
            <person name="Wang G."/>
        </authorList>
    </citation>
    <scope>NUCLEOTIDE SEQUENCE [LARGE SCALE GENOMIC DNA]</scope>
    <source>
        <strain evidence="4 5">KCTC 19936</strain>
    </source>
</reference>
<dbReference type="InterPro" id="IPR009057">
    <property type="entry name" value="Homeodomain-like_sf"/>
</dbReference>
<protein>
    <submittedName>
        <fullName evidence="4">AraC family transcriptional regulator</fullName>
    </submittedName>
</protein>
<dbReference type="PANTHER" id="PTHR43130">
    <property type="entry name" value="ARAC-FAMILY TRANSCRIPTIONAL REGULATOR"/>
    <property type="match status" value="1"/>
</dbReference>
<proteinExistence type="predicted"/>
<dbReference type="InterPro" id="IPR029062">
    <property type="entry name" value="Class_I_gatase-like"/>
</dbReference>
<dbReference type="GO" id="GO:0043565">
    <property type="term" value="F:sequence-specific DNA binding"/>
    <property type="evidence" value="ECO:0007669"/>
    <property type="project" value="InterPro"/>
</dbReference>
<organism evidence="4 5">
    <name type="scientific">Knoellia sinensis KCTC 19936</name>
    <dbReference type="NCBI Taxonomy" id="1385520"/>
    <lineage>
        <taxon>Bacteria</taxon>
        <taxon>Bacillati</taxon>
        <taxon>Actinomycetota</taxon>
        <taxon>Actinomycetes</taxon>
        <taxon>Micrococcales</taxon>
        <taxon>Intrasporangiaceae</taxon>
        <taxon>Knoellia</taxon>
    </lineage>
</organism>
<comment type="caution">
    <text evidence="4">The sequence shown here is derived from an EMBL/GenBank/DDBJ whole genome shotgun (WGS) entry which is preliminary data.</text>
</comment>
<dbReference type="Gene3D" id="3.40.50.880">
    <property type="match status" value="1"/>
</dbReference>
<sequence length="318" mass="34062">MALRSVAVVLQDPVALFEFGVLNEVFGIDRTAEGVPPIDFRVCSERPGMPLSTDSGVVLTAPHGLEATSDADLVAIPASPTAYAPSEAVKQVVRDAVDRGAYVLSVCSGAFTLGAAGVLDGRECTTHWLHSDALAAAYPLAKVNPDVLYAHDGTVITSAGTAAGIDACLHLVRAEHGAAVANRIARRMVVSPHRDGGQRQFIDRPVPITECESLGPTLEWLVEHLDETHTVPQLARRAAMSSRTFARRFVAETGTTPHQWVTDQRVLRARELLEETDLSIEQIAGDVGFGSAALLRHHFSQGTGLTPTVFRTRHRSPA</sequence>
<dbReference type="OrthoDB" id="3194870at2"/>
<keyword evidence="1" id="KW-0805">Transcription regulation</keyword>
<evidence type="ECO:0000256" key="2">
    <source>
        <dbReference type="ARBA" id="ARBA00023163"/>
    </source>
</evidence>
<accession>A0A0A0JDV2</accession>
<dbReference type="Pfam" id="PF01965">
    <property type="entry name" value="DJ-1_PfpI"/>
    <property type="match status" value="1"/>
</dbReference>
<dbReference type="InterPro" id="IPR018060">
    <property type="entry name" value="HTH_AraC"/>
</dbReference>
<name>A0A0A0JDV2_9MICO</name>
<dbReference type="GO" id="GO:0003700">
    <property type="term" value="F:DNA-binding transcription factor activity"/>
    <property type="evidence" value="ECO:0007669"/>
    <property type="project" value="InterPro"/>
</dbReference>
<dbReference type="Gene3D" id="1.10.10.60">
    <property type="entry name" value="Homeodomain-like"/>
    <property type="match status" value="1"/>
</dbReference>
<dbReference type="PANTHER" id="PTHR43130:SF3">
    <property type="entry name" value="HTH-TYPE TRANSCRIPTIONAL REGULATOR RV1931C"/>
    <property type="match status" value="1"/>
</dbReference>
<evidence type="ECO:0000256" key="1">
    <source>
        <dbReference type="ARBA" id="ARBA00023015"/>
    </source>
</evidence>
<keyword evidence="5" id="KW-1185">Reference proteome</keyword>
<dbReference type="EMBL" id="AVPJ01000003">
    <property type="protein sequence ID" value="KGN33816.1"/>
    <property type="molecule type" value="Genomic_DNA"/>
</dbReference>
<dbReference type="eggNOG" id="COG4977">
    <property type="taxonomic scope" value="Bacteria"/>
</dbReference>
<dbReference type="Proteomes" id="UP000030002">
    <property type="component" value="Unassembled WGS sequence"/>
</dbReference>
<evidence type="ECO:0000313" key="4">
    <source>
        <dbReference type="EMBL" id="KGN33816.1"/>
    </source>
</evidence>
<keyword evidence="2" id="KW-0804">Transcription</keyword>
<evidence type="ECO:0000259" key="3">
    <source>
        <dbReference type="PROSITE" id="PS01124"/>
    </source>
</evidence>
<dbReference type="InterPro" id="IPR002818">
    <property type="entry name" value="DJ-1/PfpI"/>
</dbReference>
<evidence type="ECO:0000313" key="5">
    <source>
        <dbReference type="Proteomes" id="UP000030002"/>
    </source>
</evidence>
<dbReference type="SUPFAM" id="SSF52317">
    <property type="entry name" value="Class I glutamine amidotransferase-like"/>
    <property type="match status" value="1"/>
</dbReference>
<dbReference type="SUPFAM" id="SSF46689">
    <property type="entry name" value="Homeodomain-like"/>
    <property type="match status" value="2"/>
</dbReference>
<gene>
    <name evidence="4" type="ORF">N802_08420</name>
</gene>